<dbReference type="SUPFAM" id="SSF51735">
    <property type="entry name" value="NAD(P)-binding Rossmann-fold domains"/>
    <property type="match status" value="1"/>
</dbReference>
<dbReference type="PROSITE" id="PS51201">
    <property type="entry name" value="RCK_N"/>
    <property type="match status" value="1"/>
</dbReference>
<keyword evidence="2" id="KW-0472">Membrane</keyword>
<dbReference type="SUPFAM" id="SSF116726">
    <property type="entry name" value="TrkA C-terminal domain-like"/>
    <property type="match status" value="1"/>
</dbReference>
<feature type="domain" description="RCK N-terminal" evidence="3">
    <location>
        <begin position="104"/>
        <end position="222"/>
    </location>
</feature>
<dbReference type="KEGG" id="fmr:Fuma_00438"/>
<dbReference type="InterPro" id="IPR013099">
    <property type="entry name" value="K_chnl_dom"/>
</dbReference>
<evidence type="ECO:0000256" key="1">
    <source>
        <dbReference type="ARBA" id="ARBA00004651"/>
    </source>
</evidence>
<evidence type="ECO:0000313" key="5">
    <source>
        <dbReference type="EMBL" id="APZ90854.1"/>
    </source>
</evidence>
<evidence type="ECO:0000256" key="2">
    <source>
        <dbReference type="SAM" id="Phobius"/>
    </source>
</evidence>
<evidence type="ECO:0000313" key="6">
    <source>
        <dbReference type="Proteomes" id="UP000187735"/>
    </source>
</evidence>
<gene>
    <name evidence="5" type="primary">kch</name>
    <name evidence="5" type="ORF">Fuma_00438</name>
</gene>
<dbReference type="Pfam" id="PF02254">
    <property type="entry name" value="TrkA_N"/>
    <property type="match status" value="1"/>
</dbReference>
<keyword evidence="2" id="KW-0812">Transmembrane</keyword>
<dbReference type="InterPro" id="IPR003148">
    <property type="entry name" value="RCK_N"/>
</dbReference>
<dbReference type="GO" id="GO:0005886">
    <property type="term" value="C:plasma membrane"/>
    <property type="evidence" value="ECO:0007669"/>
    <property type="project" value="UniProtKB-SubCell"/>
</dbReference>
<accession>A0A1P8W9X0</accession>
<evidence type="ECO:0000259" key="4">
    <source>
        <dbReference type="PROSITE" id="PS51202"/>
    </source>
</evidence>
<dbReference type="Pfam" id="PF07885">
    <property type="entry name" value="Ion_trans_2"/>
    <property type="match status" value="1"/>
</dbReference>
<dbReference type="PROSITE" id="PS51202">
    <property type="entry name" value="RCK_C"/>
    <property type="match status" value="1"/>
</dbReference>
<keyword evidence="6" id="KW-1185">Reference proteome</keyword>
<feature type="domain" description="RCK C-terminal" evidence="4">
    <location>
        <begin position="244"/>
        <end position="328"/>
    </location>
</feature>
<dbReference type="InterPro" id="IPR036721">
    <property type="entry name" value="RCK_C_sf"/>
</dbReference>
<dbReference type="InterPro" id="IPR006037">
    <property type="entry name" value="RCK_C"/>
</dbReference>
<protein>
    <submittedName>
        <fullName evidence="5">Voltage-gated potassium channel Kch</fullName>
    </submittedName>
</protein>
<dbReference type="SUPFAM" id="SSF81324">
    <property type="entry name" value="Voltage-gated potassium channels"/>
    <property type="match status" value="1"/>
</dbReference>
<dbReference type="PANTHER" id="PTHR43833">
    <property type="entry name" value="POTASSIUM CHANNEL PROTEIN 2-RELATED-RELATED"/>
    <property type="match status" value="1"/>
</dbReference>
<name>A0A1P8W9X0_9PLAN</name>
<dbReference type="Gene3D" id="3.40.50.720">
    <property type="entry name" value="NAD(P)-binding Rossmann-like Domain"/>
    <property type="match status" value="1"/>
</dbReference>
<dbReference type="Proteomes" id="UP000187735">
    <property type="component" value="Chromosome"/>
</dbReference>
<organism evidence="5 6">
    <name type="scientific">Fuerstiella marisgermanici</name>
    <dbReference type="NCBI Taxonomy" id="1891926"/>
    <lineage>
        <taxon>Bacteria</taxon>
        <taxon>Pseudomonadati</taxon>
        <taxon>Planctomycetota</taxon>
        <taxon>Planctomycetia</taxon>
        <taxon>Planctomycetales</taxon>
        <taxon>Planctomycetaceae</taxon>
        <taxon>Fuerstiella</taxon>
    </lineage>
</organism>
<dbReference type="InterPro" id="IPR036291">
    <property type="entry name" value="NAD(P)-bd_dom_sf"/>
</dbReference>
<keyword evidence="2" id="KW-1133">Transmembrane helix</keyword>
<feature type="transmembrane region" description="Helical" evidence="2">
    <location>
        <begin position="57"/>
        <end position="85"/>
    </location>
</feature>
<dbReference type="RefSeq" id="WP_077022689.1">
    <property type="nucleotide sequence ID" value="NZ_CP017641.1"/>
</dbReference>
<dbReference type="PANTHER" id="PTHR43833:SF9">
    <property type="entry name" value="POTASSIUM CHANNEL PROTEIN YUGO-RELATED"/>
    <property type="match status" value="1"/>
</dbReference>
<comment type="subcellular location">
    <subcellularLocation>
        <location evidence="1">Cell membrane</location>
        <topology evidence="1">Multi-pass membrane protein</topology>
    </subcellularLocation>
</comment>
<dbReference type="Pfam" id="PF02080">
    <property type="entry name" value="TrkA_C"/>
    <property type="match status" value="1"/>
</dbReference>
<dbReference type="GO" id="GO:0006813">
    <property type="term" value="P:potassium ion transport"/>
    <property type="evidence" value="ECO:0007669"/>
    <property type="project" value="InterPro"/>
</dbReference>
<dbReference type="STRING" id="1891926.Fuma_00438"/>
<reference evidence="5 6" key="1">
    <citation type="journal article" date="2016" name="Front. Microbiol.">
        <title>Fuerstia marisgermanicae gen. nov., sp. nov., an Unusual Member of the Phylum Planctomycetes from the German Wadden Sea.</title>
        <authorList>
            <person name="Kohn T."/>
            <person name="Heuer A."/>
            <person name="Jogler M."/>
            <person name="Vollmers J."/>
            <person name="Boedeker C."/>
            <person name="Bunk B."/>
            <person name="Rast P."/>
            <person name="Borchert D."/>
            <person name="Glockner I."/>
            <person name="Freese H.M."/>
            <person name="Klenk H.P."/>
            <person name="Overmann J."/>
            <person name="Kaster A.K."/>
            <person name="Rohde M."/>
            <person name="Wiegand S."/>
            <person name="Jogler C."/>
        </authorList>
    </citation>
    <scope>NUCLEOTIDE SEQUENCE [LARGE SCALE GENOMIC DNA]</scope>
    <source>
        <strain evidence="5 6">NH11</strain>
    </source>
</reference>
<keyword evidence="5" id="KW-0406">Ion transport</keyword>
<dbReference type="InterPro" id="IPR050721">
    <property type="entry name" value="Trk_Ktr_HKT_K-transport"/>
</dbReference>
<dbReference type="OrthoDB" id="9785285at2"/>
<evidence type="ECO:0000259" key="3">
    <source>
        <dbReference type="PROSITE" id="PS51201"/>
    </source>
</evidence>
<keyword evidence="5" id="KW-0813">Transport</keyword>
<dbReference type="GO" id="GO:0008324">
    <property type="term" value="F:monoatomic cation transmembrane transporter activity"/>
    <property type="evidence" value="ECO:0007669"/>
    <property type="project" value="InterPro"/>
</dbReference>
<dbReference type="Gene3D" id="3.30.70.1450">
    <property type="entry name" value="Regulator of K+ conductance, C-terminal domain"/>
    <property type="match status" value="1"/>
</dbReference>
<keyword evidence="5" id="KW-0407">Ion channel</keyword>
<proteinExistence type="predicted"/>
<dbReference type="AlphaFoldDB" id="A0A1P8W9X0"/>
<dbReference type="Gene3D" id="1.10.287.70">
    <property type="match status" value="1"/>
</dbReference>
<sequence>MRRLIQIPFLIFAILLSGAAGLHLLTGQSLLRCFYQAFILLSTVGSQEPEPLDDSTMAFVIVYLACGLGVFAYSGFQFGQILVNADLRMLLERRRMEKKIQKLTNHFIICGFGRMGRELCTYLRDRRQPFVVIDENEDLFTTEMQQQGWLYLIGDATQDEVLSQAGIDRARALTTVLPTDADNLYAVLSARLLSQDLQIVARASDDRAAQKFTQAGATRVINPLSSGAIRMARFMLSPSIENFVEVAESEGVDWEIADVQVPDDSPLVNQKLRDTTLRESGIMLLGVRRSTGEKHFPPPGDITIHAGDSLFAFGSSDDLGRLGKLIASRQA</sequence>
<dbReference type="EMBL" id="CP017641">
    <property type="protein sequence ID" value="APZ90854.1"/>
    <property type="molecule type" value="Genomic_DNA"/>
</dbReference>